<evidence type="ECO:0000313" key="2">
    <source>
        <dbReference type="EMBL" id="KAJ8425346.1"/>
    </source>
</evidence>
<evidence type="ECO:0000313" key="3">
    <source>
        <dbReference type="Proteomes" id="UP001153076"/>
    </source>
</evidence>
<protein>
    <submittedName>
        <fullName evidence="2">Uncharacterized protein</fullName>
    </submittedName>
</protein>
<reference evidence="2" key="1">
    <citation type="submission" date="2022-04" db="EMBL/GenBank/DDBJ databases">
        <title>Carnegiea gigantea Genome sequencing and assembly v2.</title>
        <authorList>
            <person name="Copetti D."/>
            <person name="Sanderson M.J."/>
            <person name="Burquez A."/>
            <person name="Wojciechowski M.F."/>
        </authorList>
    </citation>
    <scope>NUCLEOTIDE SEQUENCE</scope>
    <source>
        <strain evidence="2">SGP5-SGP5p</strain>
        <tissue evidence="2">Aerial part</tissue>
    </source>
</reference>
<evidence type="ECO:0000256" key="1">
    <source>
        <dbReference type="SAM" id="MobiDB-lite"/>
    </source>
</evidence>
<comment type="caution">
    <text evidence="2">The sequence shown here is derived from an EMBL/GenBank/DDBJ whole genome shotgun (WGS) entry which is preliminary data.</text>
</comment>
<gene>
    <name evidence="2" type="ORF">Cgig2_000651</name>
</gene>
<name>A0A9Q1JLV4_9CARY</name>
<accession>A0A9Q1JLV4</accession>
<feature type="region of interest" description="Disordered" evidence="1">
    <location>
        <begin position="31"/>
        <end position="186"/>
    </location>
</feature>
<feature type="compositionally biased region" description="Low complexity" evidence="1">
    <location>
        <begin position="147"/>
        <end position="186"/>
    </location>
</feature>
<feature type="compositionally biased region" description="Gly residues" evidence="1">
    <location>
        <begin position="56"/>
        <end position="71"/>
    </location>
</feature>
<keyword evidence="3" id="KW-1185">Reference proteome</keyword>
<sequence length="186" mass="20177">MQICQLPFTCGQHWFLDLPIGNHISVSSTEERYQALRPPRSSFGHGWDNRPPGHGPPHGGGYDYYGQGGGHVVNAPTSAPQPTHMLGHTSGPPSMAPPSHSQANYNYGQPRGTDYPQPTPYAQTAPRAQGYGHEYGEAKYDNQGLAQQSCGGQGYPPQQGYPLQQQQGYAPQQQYNSPSQPYGVPS</sequence>
<dbReference type="Proteomes" id="UP001153076">
    <property type="component" value="Unassembled WGS sequence"/>
</dbReference>
<proteinExistence type="predicted"/>
<dbReference type="EMBL" id="JAKOGI010001493">
    <property type="protein sequence ID" value="KAJ8425346.1"/>
    <property type="molecule type" value="Genomic_DNA"/>
</dbReference>
<dbReference type="AlphaFoldDB" id="A0A9Q1JLV4"/>
<organism evidence="2 3">
    <name type="scientific">Carnegiea gigantea</name>
    <dbReference type="NCBI Taxonomy" id="171969"/>
    <lineage>
        <taxon>Eukaryota</taxon>
        <taxon>Viridiplantae</taxon>
        <taxon>Streptophyta</taxon>
        <taxon>Embryophyta</taxon>
        <taxon>Tracheophyta</taxon>
        <taxon>Spermatophyta</taxon>
        <taxon>Magnoliopsida</taxon>
        <taxon>eudicotyledons</taxon>
        <taxon>Gunneridae</taxon>
        <taxon>Pentapetalae</taxon>
        <taxon>Caryophyllales</taxon>
        <taxon>Cactineae</taxon>
        <taxon>Cactaceae</taxon>
        <taxon>Cactoideae</taxon>
        <taxon>Echinocereeae</taxon>
        <taxon>Carnegiea</taxon>
    </lineage>
</organism>